<proteinExistence type="predicted"/>
<name>A0A6J5M8P8_9CAUD</name>
<dbReference type="Pfam" id="PF13479">
    <property type="entry name" value="AAA_24"/>
    <property type="match status" value="1"/>
</dbReference>
<gene>
    <name evidence="1" type="ORF">UFOVP418_3</name>
</gene>
<sequence>MALHITKPGERVPVGAINVLIYGQPSTGKTSICYTMRKPLVLDFDGGAHRSQQSHLGTTVRVDNWADVEQVMTELVPQYDTIIIDTVGSALDYIAAHIIATNPKMGTAKGTLTMQGWGDLKAVFSAWFKRLNVAGKDVVMIAHHREEKEGDATRKRPDIQGSSYGLVMKQADFVGFAHLNEASQRVIGFAPTADYFGKDSARLGVVQVANLDEVQAYGGDLIQTMRDAFASAADAHQQALDAVAQWREVVATWVDAADVNANLQALKELPEAVATQVKPLVTAKIKELGLTFNKSSKQYEVMS</sequence>
<reference evidence="1" key="1">
    <citation type="submission" date="2020-04" db="EMBL/GenBank/DDBJ databases">
        <authorList>
            <person name="Chiriac C."/>
            <person name="Salcher M."/>
            <person name="Ghai R."/>
            <person name="Kavagutti S V."/>
        </authorList>
    </citation>
    <scope>NUCLEOTIDE SEQUENCE</scope>
</reference>
<organism evidence="1">
    <name type="scientific">uncultured Caudovirales phage</name>
    <dbReference type="NCBI Taxonomy" id="2100421"/>
    <lineage>
        <taxon>Viruses</taxon>
        <taxon>Duplodnaviria</taxon>
        <taxon>Heunggongvirae</taxon>
        <taxon>Uroviricota</taxon>
        <taxon>Caudoviricetes</taxon>
        <taxon>Peduoviridae</taxon>
        <taxon>Maltschvirus</taxon>
        <taxon>Maltschvirus maltsch</taxon>
    </lineage>
</organism>
<evidence type="ECO:0000313" key="1">
    <source>
        <dbReference type="EMBL" id="CAB4141406.1"/>
    </source>
</evidence>
<dbReference type="SUPFAM" id="SSF52540">
    <property type="entry name" value="P-loop containing nucleoside triphosphate hydrolases"/>
    <property type="match status" value="1"/>
</dbReference>
<dbReference type="EMBL" id="LR796391">
    <property type="protein sequence ID" value="CAB4141406.1"/>
    <property type="molecule type" value="Genomic_DNA"/>
</dbReference>
<protein>
    <submittedName>
        <fullName evidence="1">Phage_P_loop, phage nucleotide-binding protein</fullName>
    </submittedName>
</protein>
<dbReference type="InterPro" id="IPR027417">
    <property type="entry name" value="P-loop_NTPase"/>
</dbReference>
<accession>A0A6J5M8P8</accession>